<protein>
    <submittedName>
        <fullName evidence="2">Uncharacterized protein</fullName>
    </submittedName>
</protein>
<evidence type="ECO:0000256" key="1">
    <source>
        <dbReference type="SAM" id="Phobius"/>
    </source>
</evidence>
<reference evidence="2" key="1">
    <citation type="submission" date="2018-06" db="EMBL/GenBank/DDBJ databases">
        <authorList>
            <person name="Zhirakovskaya E."/>
        </authorList>
    </citation>
    <scope>NUCLEOTIDE SEQUENCE</scope>
</reference>
<keyword evidence="1" id="KW-0812">Transmembrane</keyword>
<dbReference type="AlphaFoldDB" id="A0A3B0X0H5"/>
<sequence>MKALNRELSGGESYPILTTALGIAGGFVSGGGSILFSAALTGLSLAQKTSKVLARQADEIWHIEEIGKEGDKAVYVSSFFIAAPFRKNSKSKGWLIHEERHDLTLI</sequence>
<dbReference type="EMBL" id="UOFH01000194">
    <property type="protein sequence ID" value="VAW61738.1"/>
    <property type="molecule type" value="Genomic_DNA"/>
</dbReference>
<gene>
    <name evidence="2" type="ORF">MNBD_GAMMA08-981</name>
</gene>
<evidence type="ECO:0000313" key="2">
    <source>
        <dbReference type="EMBL" id="VAW61738.1"/>
    </source>
</evidence>
<proteinExistence type="predicted"/>
<feature type="transmembrane region" description="Helical" evidence="1">
    <location>
        <begin position="20"/>
        <end position="46"/>
    </location>
</feature>
<keyword evidence="1" id="KW-1133">Transmembrane helix</keyword>
<organism evidence="2">
    <name type="scientific">hydrothermal vent metagenome</name>
    <dbReference type="NCBI Taxonomy" id="652676"/>
    <lineage>
        <taxon>unclassified sequences</taxon>
        <taxon>metagenomes</taxon>
        <taxon>ecological metagenomes</taxon>
    </lineage>
</organism>
<keyword evidence="1" id="KW-0472">Membrane</keyword>
<name>A0A3B0X0H5_9ZZZZ</name>
<accession>A0A3B0X0H5</accession>